<dbReference type="EMBL" id="LAQJ01000278">
    <property type="protein sequence ID" value="KKO18360.1"/>
    <property type="molecule type" value="Genomic_DNA"/>
</dbReference>
<dbReference type="Proteomes" id="UP000034954">
    <property type="component" value="Unassembled WGS sequence"/>
</dbReference>
<feature type="transmembrane region" description="Helical" evidence="2">
    <location>
        <begin position="41"/>
        <end position="59"/>
    </location>
</feature>
<gene>
    <name evidence="3" type="ORF">BROFUL_02959</name>
</gene>
<evidence type="ECO:0000256" key="1">
    <source>
        <dbReference type="SAM" id="Coils"/>
    </source>
</evidence>
<feature type="coiled-coil region" evidence="1">
    <location>
        <begin position="66"/>
        <end position="100"/>
    </location>
</feature>
<evidence type="ECO:0000256" key="2">
    <source>
        <dbReference type="SAM" id="Phobius"/>
    </source>
</evidence>
<reference evidence="3 4" key="1">
    <citation type="journal article" date="2013" name="BMC Microbiol.">
        <title>Identification of the type II cytochrome c maturation pathway in anammox bacteria by comparative genomics.</title>
        <authorList>
            <person name="Ferousi C."/>
            <person name="Speth D.R."/>
            <person name="Reimann J."/>
            <person name="Op den Camp H.J."/>
            <person name="Allen J.W."/>
            <person name="Keltjens J.T."/>
            <person name="Jetten M.S."/>
        </authorList>
    </citation>
    <scope>NUCLEOTIDE SEQUENCE [LARGE SCALE GENOMIC DNA]</scope>
    <source>
        <strain evidence="3">RU1</strain>
    </source>
</reference>
<keyword evidence="2" id="KW-1133">Transmembrane helix</keyword>
<proteinExistence type="predicted"/>
<accession>A0A0M2URU2</accession>
<protein>
    <submittedName>
        <fullName evidence="3">Septum formation initiator</fullName>
    </submittedName>
</protein>
<keyword evidence="4" id="KW-1185">Reference proteome</keyword>
<keyword evidence="2" id="KW-0472">Membrane</keyword>
<dbReference type="InterPro" id="IPR007060">
    <property type="entry name" value="FtsL/DivIC"/>
</dbReference>
<keyword evidence="2" id="KW-0812">Transmembrane</keyword>
<name>A0A0M2URU2_9BACT</name>
<sequence length="187" mass="22118">MQDVTIDRYDGEKKSFPLLKEPSLSEEKSRYADGNPYFRKFVLIVFITASIVIFFSWVISKTRQERIRMLETKTALEEQAARLEAENSRLENEYAALKKDPLRIEKEARELLGYTGDGEIVYEKYRFRIKSAAEKEPEVIASRNRWKVFLFDGAFPWQLPAFIILVATAYYLLSYHYEYRKLRKSNC</sequence>
<evidence type="ECO:0000313" key="4">
    <source>
        <dbReference type="Proteomes" id="UP000034954"/>
    </source>
</evidence>
<organism evidence="3 4">
    <name type="scientific">Candidatus Brocadia fulgida</name>
    <dbReference type="NCBI Taxonomy" id="380242"/>
    <lineage>
        <taxon>Bacteria</taxon>
        <taxon>Pseudomonadati</taxon>
        <taxon>Planctomycetota</taxon>
        <taxon>Candidatus Brocadiia</taxon>
        <taxon>Candidatus Brocadiales</taxon>
        <taxon>Candidatus Brocadiaceae</taxon>
        <taxon>Candidatus Brocadia</taxon>
    </lineage>
</organism>
<dbReference type="AlphaFoldDB" id="A0A0M2URU2"/>
<keyword evidence="1" id="KW-0175">Coiled coil</keyword>
<comment type="caution">
    <text evidence="3">The sequence shown here is derived from an EMBL/GenBank/DDBJ whole genome shotgun (WGS) entry which is preliminary data.</text>
</comment>
<evidence type="ECO:0000313" key="3">
    <source>
        <dbReference type="EMBL" id="KKO18360.1"/>
    </source>
</evidence>
<feature type="transmembrane region" description="Helical" evidence="2">
    <location>
        <begin position="149"/>
        <end position="173"/>
    </location>
</feature>
<dbReference type="Pfam" id="PF04977">
    <property type="entry name" value="DivIC"/>
    <property type="match status" value="1"/>
</dbReference>